<evidence type="ECO:0000259" key="3">
    <source>
        <dbReference type="Pfam" id="PF13090"/>
    </source>
</evidence>
<dbReference type="Pfam" id="PF17941">
    <property type="entry name" value="PP_kinase_C_1"/>
    <property type="match status" value="1"/>
</dbReference>
<dbReference type="GO" id="GO:0006799">
    <property type="term" value="P:polyphosphate biosynthetic process"/>
    <property type="evidence" value="ECO:0007669"/>
    <property type="project" value="InterPro"/>
</dbReference>
<sequence length="528" mass="61639">MGYLAVRMVLKNETTQYAIIEIPKYLNRFVVLPRLENDDNQYVILLDDVIRHRLHYTFDMFDYKYIEAHMIKVTLDAELEMDIDLKQSLLEKIRRSVKDRKDGDIVRFVYDKEINNKTLEFLLNKLHLDDVDSIIPGGRYHNRRDYLKFPSLGRTDLLYEQKSPLPVLDIPARGSIFKIIQEKDILQYTPYHTFSNTIRFLREAALDPYVTTIKITIYRLAEISQVAFALINAAKNGKQVTVSIELQARFDEQANINYAELMQEEGVKLIFGVPGLKVHCKACVVNKVIKGKNTRLGFISTGNFNEATARIYTDYTIFTSNKKVLKEVERVFDFFEVNYKLHRYKHLLVAPHYLRNGIERLIRKEIAFAKAGKKAFIRCKLNSISDFKMIDLLYQASNAGVEIELIVRGICCLIPGVPGMSENITVKSIVDRYLEHPRAYYFHNDGNDLLYISSADFMTRNLDHRVEIACPIYDNEVKRQILETLEICWNDNVKARLIDENQNNNYVKLLEDKSVRSQYETYTYLKNQ</sequence>
<dbReference type="GO" id="GO:0008976">
    <property type="term" value="F:polyphosphate kinase activity"/>
    <property type="evidence" value="ECO:0007669"/>
    <property type="project" value="UniProtKB-EC"/>
</dbReference>
<feature type="domain" description="Polyphosphate kinase C-terminal" evidence="4">
    <location>
        <begin position="175"/>
        <end position="339"/>
    </location>
</feature>
<dbReference type="EC" id="2.7.4.1" evidence="1"/>
<comment type="PTM">
    <text evidence="1">An intermediate of this reaction is the autophosphorylated ppk in which a phosphate is covalently linked to a histidine residue through a N-P bond.</text>
</comment>
<dbReference type="Pfam" id="PF02503">
    <property type="entry name" value="PP_kinase"/>
    <property type="match status" value="1"/>
</dbReference>
<reference evidence="5" key="1">
    <citation type="journal article" date="2014" name="Genome Announc.">
        <title>Draft Genome Sequences of Marine Flavobacterium Nonlabens Strains NR17, NR24, NR27, NR32, NR33, and Ara13.</title>
        <authorList>
            <person name="Nakanishi M."/>
            <person name="Meirelles P."/>
            <person name="Suzuki R."/>
            <person name="Takatani N."/>
            <person name="Mino S."/>
            <person name="Suda W."/>
            <person name="Oshima K."/>
            <person name="Hattori M."/>
            <person name="Ohkuma M."/>
            <person name="Hosokawa M."/>
            <person name="Miyashita K."/>
            <person name="Thompson F.L."/>
            <person name="Niwa A."/>
            <person name="Sawabe T."/>
            <person name="Sawabe T."/>
        </authorList>
    </citation>
    <scope>NUCLEOTIDE SEQUENCE [LARGE SCALE GENOMIC DNA]</scope>
    <source>
        <strain evidence="5">JCM 19294</strain>
    </source>
</reference>
<dbReference type="Proteomes" id="UP000029221">
    <property type="component" value="Unassembled WGS sequence"/>
</dbReference>
<dbReference type="InterPro" id="IPR025200">
    <property type="entry name" value="PPK_C_dom2"/>
</dbReference>
<dbReference type="Gene3D" id="3.30.1840.10">
    <property type="entry name" value="Polyphosphate kinase middle domain"/>
    <property type="match status" value="1"/>
</dbReference>
<dbReference type="GO" id="GO:0009358">
    <property type="term" value="C:polyphosphate kinase complex"/>
    <property type="evidence" value="ECO:0007669"/>
    <property type="project" value="InterPro"/>
</dbReference>
<evidence type="ECO:0000259" key="4">
    <source>
        <dbReference type="Pfam" id="PF17941"/>
    </source>
</evidence>
<dbReference type="Pfam" id="PF13090">
    <property type="entry name" value="PP_kinase_C"/>
    <property type="match status" value="1"/>
</dbReference>
<dbReference type="CDD" id="cd09167">
    <property type="entry name" value="PLDc_EcPPK1_C2_like"/>
    <property type="match status" value="1"/>
</dbReference>
<name>A0A090Q5Z1_9FLAO</name>
<dbReference type="AlphaFoldDB" id="A0A090Q5Z1"/>
<evidence type="ECO:0000256" key="1">
    <source>
        <dbReference type="RuleBase" id="RU003800"/>
    </source>
</evidence>
<comment type="caution">
    <text evidence="5">The sequence shown here is derived from an EMBL/GenBank/DDBJ whole genome shotgun (WGS) entry which is preliminary data.</text>
</comment>
<dbReference type="NCBIfam" id="NF003917">
    <property type="entry name" value="PRK05443.1-1"/>
    <property type="match status" value="1"/>
</dbReference>
<gene>
    <name evidence="5" type="ORF">JCM19294_163</name>
</gene>
<evidence type="ECO:0000313" key="5">
    <source>
        <dbReference type="EMBL" id="GAK97627.1"/>
    </source>
</evidence>
<organism evidence="5 6">
    <name type="scientific">Nonlabens tegetincola</name>
    <dbReference type="NCBI Taxonomy" id="323273"/>
    <lineage>
        <taxon>Bacteria</taxon>
        <taxon>Pseudomonadati</taxon>
        <taxon>Bacteroidota</taxon>
        <taxon>Flavobacteriia</taxon>
        <taxon>Flavobacteriales</taxon>
        <taxon>Flavobacteriaceae</taxon>
        <taxon>Nonlabens</taxon>
    </lineage>
</organism>
<dbReference type="PANTHER" id="PTHR30218">
    <property type="entry name" value="POLYPHOSPHATE KINASE"/>
    <property type="match status" value="1"/>
</dbReference>
<comment type="similarity">
    <text evidence="1">Belongs to the polyphosphate kinase 1 (PPK1) family.</text>
</comment>
<dbReference type="NCBIfam" id="TIGR03705">
    <property type="entry name" value="poly_P_kin"/>
    <property type="match status" value="1"/>
</dbReference>
<dbReference type="CDD" id="cd09164">
    <property type="entry name" value="PLDc_EcPPK1_C1_like"/>
    <property type="match status" value="1"/>
</dbReference>
<protein>
    <recommendedName>
        <fullName evidence="1">Polyphosphate kinase</fullName>
        <ecNumber evidence="1">2.7.4.1</ecNumber>
    </recommendedName>
</protein>
<dbReference type="SUPFAM" id="SSF56024">
    <property type="entry name" value="Phospholipase D/nuclease"/>
    <property type="match status" value="2"/>
</dbReference>
<dbReference type="EMBL" id="BBML01000006">
    <property type="protein sequence ID" value="GAK97627.1"/>
    <property type="molecule type" value="Genomic_DNA"/>
</dbReference>
<evidence type="ECO:0000259" key="2">
    <source>
        <dbReference type="Pfam" id="PF02503"/>
    </source>
</evidence>
<keyword evidence="1" id="KW-0597">Phosphoprotein</keyword>
<accession>A0A090Q5Z1</accession>
<comment type="function">
    <text evidence="1">Catalyzes the reversible transfer of the terminal phosphate of ATP to form a long-chain polyphosphate (polyP).</text>
</comment>
<dbReference type="InterPro" id="IPR024953">
    <property type="entry name" value="PP_kinase_middle"/>
</dbReference>
<dbReference type="eggNOG" id="COG0855">
    <property type="taxonomic scope" value="Bacteria"/>
</dbReference>
<keyword evidence="5" id="KW-0418">Kinase</keyword>
<feature type="domain" description="Polyphosphate kinase middle" evidence="2">
    <location>
        <begin position="3"/>
        <end position="149"/>
    </location>
</feature>
<keyword evidence="1 5" id="KW-0808">Transferase</keyword>
<dbReference type="Gene3D" id="3.30.870.10">
    <property type="entry name" value="Endonuclease Chain A"/>
    <property type="match status" value="2"/>
</dbReference>
<dbReference type="STRING" id="319236.BST91_06300"/>
<dbReference type="SUPFAM" id="SSF143724">
    <property type="entry name" value="PHP14-like"/>
    <property type="match status" value="1"/>
</dbReference>
<dbReference type="PANTHER" id="PTHR30218:SF0">
    <property type="entry name" value="POLYPHOSPHATE KINASE"/>
    <property type="match status" value="1"/>
</dbReference>
<feature type="domain" description="Polyphosphate kinase C-terminal" evidence="3">
    <location>
        <begin position="347"/>
        <end position="518"/>
    </location>
</feature>
<keyword evidence="6" id="KW-1185">Reference proteome</keyword>
<dbReference type="InterPro" id="IPR003414">
    <property type="entry name" value="PP_kinase"/>
</dbReference>
<dbReference type="InterPro" id="IPR041108">
    <property type="entry name" value="PP_kinase_C_1"/>
</dbReference>
<proteinExistence type="inferred from homology"/>
<comment type="catalytic activity">
    <reaction evidence="1">
        <text>[phosphate](n) + ATP = [phosphate](n+1) + ADP</text>
        <dbReference type="Rhea" id="RHEA:19573"/>
        <dbReference type="Rhea" id="RHEA-COMP:9859"/>
        <dbReference type="Rhea" id="RHEA-COMP:14280"/>
        <dbReference type="ChEBI" id="CHEBI:16838"/>
        <dbReference type="ChEBI" id="CHEBI:30616"/>
        <dbReference type="ChEBI" id="CHEBI:456216"/>
        <dbReference type="EC" id="2.7.4.1"/>
    </reaction>
</comment>
<evidence type="ECO:0000313" key="6">
    <source>
        <dbReference type="Proteomes" id="UP000029221"/>
    </source>
</evidence>
<dbReference type="InterPro" id="IPR036830">
    <property type="entry name" value="PP_kinase_middle_dom_sf"/>
</dbReference>